<dbReference type="Pfam" id="PF25583">
    <property type="entry name" value="WCX"/>
    <property type="match status" value="1"/>
</dbReference>
<accession>A0ABV8KJ59</accession>
<reference evidence="5" key="1">
    <citation type="journal article" date="2019" name="Int. J. Syst. Evol. Microbiol.">
        <title>The Global Catalogue of Microorganisms (GCM) 10K type strain sequencing project: providing services to taxonomists for standard genome sequencing and annotation.</title>
        <authorList>
            <consortium name="The Broad Institute Genomics Platform"/>
            <consortium name="The Broad Institute Genome Sequencing Center for Infectious Disease"/>
            <person name="Wu L."/>
            <person name="Ma J."/>
        </authorList>
    </citation>
    <scope>NUCLEOTIDE SEQUENCE [LARGE SCALE GENOMIC DNA]</scope>
    <source>
        <strain evidence="5">2902at01</strain>
    </source>
</reference>
<dbReference type="InterPro" id="IPR028349">
    <property type="entry name" value="PafC-like"/>
</dbReference>
<dbReference type="Proteomes" id="UP001595868">
    <property type="component" value="Unassembled WGS sequence"/>
</dbReference>
<dbReference type="InterPro" id="IPR036388">
    <property type="entry name" value="WH-like_DNA-bd_sf"/>
</dbReference>
<dbReference type="Pfam" id="PF13280">
    <property type="entry name" value="WYL"/>
    <property type="match status" value="1"/>
</dbReference>
<dbReference type="InterPro" id="IPR013196">
    <property type="entry name" value="HTH_11"/>
</dbReference>
<feature type="domain" description="WYL" evidence="2">
    <location>
        <begin position="144"/>
        <end position="210"/>
    </location>
</feature>
<dbReference type="InterPro" id="IPR051534">
    <property type="entry name" value="CBASS_pafABC_assoc_protein"/>
</dbReference>
<dbReference type="InterPro" id="IPR057727">
    <property type="entry name" value="WCX_dom"/>
</dbReference>
<evidence type="ECO:0000259" key="2">
    <source>
        <dbReference type="Pfam" id="PF13280"/>
    </source>
</evidence>
<sequence length="339" mass="36826">MSRPAARVLGMLELLQAHHRLTGVELAGRLGVDERTVRRYAGTLTALGVPVEAGRGRYGGYRIRPGFKLPPLMLTEDEAAAVVLGLLAAERIGLATEAPATGSALAKISRVLPAALADRLAGLREHLGFTMRPRDPRPQPATDTLLTLGAAARDRRRVTLDYRSWRGERTRRRFDPYGLVFHAGRWYVTGHDHLRGQPRTFRLDRVDEVTTGAETFTAPAGFDPVAQVTRGLAAVPYAVEVRVLLAVDLPTASRRIPATVAGLTETDDGVLLHTRAESLDGMAHLLAGLGWPFTVLTPDELRTAVARHAARLADWATADRLDAARLRASRGHPAAPRND</sequence>
<feature type="domain" description="WCX" evidence="3">
    <location>
        <begin position="239"/>
        <end position="313"/>
    </location>
</feature>
<dbReference type="PANTHER" id="PTHR34580:SF3">
    <property type="entry name" value="PROTEIN PAFB"/>
    <property type="match status" value="1"/>
</dbReference>
<feature type="domain" description="Helix-turn-helix type 11" evidence="1">
    <location>
        <begin position="9"/>
        <end position="62"/>
    </location>
</feature>
<gene>
    <name evidence="4" type="ORF">ACFOX0_08965</name>
</gene>
<dbReference type="Pfam" id="PF08279">
    <property type="entry name" value="HTH_11"/>
    <property type="match status" value="1"/>
</dbReference>
<dbReference type="PANTHER" id="PTHR34580">
    <property type="match status" value="1"/>
</dbReference>
<organism evidence="4 5">
    <name type="scientific">Micromonospora zhanjiangensis</name>
    <dbReference type="NCBI Taxonomy" id="1522057"/>
    <lineage>
        <taxon>Bacteria</taxon>
        <taxon>Bacillati</taxon>
        <taxon>Actinomycetota</taxon>
        <taxon>Actinomycetes</taxon>
        <taxon>Micromonosporales</taxon>
        <taxon>Micromonosporaceae</taxon>
        <taxon>Micromonospora</taxon>
    </lineage>
</organism>
<comment type="caution">
    <text evidence="4">The sequence shown here is derived from an EMBL/GenBank/DDBJ whole genome shotgun (WGS) entry which is preliminary data.</text>
</comment>
<dbReference type="PROSITE" id="PS52050">
    <property type="entry name" value="WYL"/>
    <property type="match status" value="1"/>
</dbReference>
<keyword evidence="5" id="KW-1185">Reference proteome</keyword>
<dbReference type="Gene3D" id="1.10.10.10">
    <property type="entry name" value="Winged helix-like DNA-binding domain superfamily/Winged helix DNA-binding domain"/>
    <property type="match status" value="1"/>
</dbReference>
<dbReference type="InterPro" id="IPR036390">
    <property type="entry name" value="WH_DNA-bd_sf"/>
</dbReference>
<evidence type="ECO:0000259" key="3">
    <source>
        <dbReference type="Pfam" id="PF25583"/>
    </source>
</evidence>
<evidence type="ECO:0000259" key="1">
    <source>
        <dbReference type="Pfam" id="PF08279"/>
    </source>
</evidence>
<dbReference type="SUPFAM" id="SSF46785">
    <property type="entry name" value="Winged helix' DNA-binding domain"/>
    <property type="match status" value="1"/>
</dbReference>
<evidence type="ECO:0000313" key="5">
    <source>
        <dbReference type="Proteomes" id="UP001595868"/>
    </source>
</evidence>
<dbReference type="EMBL" id="JBHSBN010000004">
    <property type="protein sequence ID" value="MFC4106066.1"/>
    <property type="molecule type" value="Genomic_DNA"/>
</dbReference>
<proteinExistence type="predicted"/>
<protein>
    <submittedName>
        <fullName evidence="4">Helix-turn-helix transcriptional regulator</fullName>
    </submittedName>
</protein>
<evidence type="ECO:0000313" key="4">
    <source>
        <dbReference type="EMBL" id="MFC4106066.1"/>
    </source>
</evidence>
<dbReference type="InterPro" id="IPR026881">
    <property type="entry name" value="WYL_dom"/>
</dbReference>
<dbReference type="PIRSF" id="PIRSF016838">
    <property type="entry name" value="PafC"/>
    <property type="match status" value="1"/>
</dbReference>
<dbReference type="RefSeq" id="WP_377543426.1">
    <property type="nucleotide sequence ID" value="NZ_JBHSBN010000004.1"/>
</dbReference>
<name>A0ABV8KJ59_9ACTN</name>